<feature type="region of interest" description="Disordered" evidence="1">
    <location>
        <begin position="325"/>
        <end position="375"/>
    </location>
</feature>
<dbReference type="Proteomes" id="UP000249340">
    <property type="component" value="Chromosome"/>
</dbReference>
<feature type="compositionally biased region" description="Gly residues" evidence="1">
    <location>
        <begin position="29"/>
        <end position="43"/>
    </location>
</feature>
<protein>
    <submittedName>
        <fullName evidence="3">Uncharacterized protein</fullName>
    </submittedName>
</protein>
<evidence type="ECO:0000313" key="4">
    <source>
        <dbReference type="Proteomes" id="UP000249340"/>
    </source>
</evidence>
<proteinExistence type="predicted"/>
<feature type="compositionally biased region" description="Basic and acidic residues" evidence="1">
    <location>
        <begin position="7"/>
        <end position="21"/>
    </location>
</feature>
<evidence type="ECO:0000256" key="2">
    <source>
        <dbReference type="SAM" id="Phobius"/>
    </source>
</evidence>
<feature type="compositionally biased region" description="Low complexity" evidence="1">
    <location>
        <begin position="191"/>
        <end position="205"/>
    </location>
</feature>
<feature type="compositionally biased region" description="Basic and acidic residues" evidence="1">
    <location>
        <begin position="142"/>
        <end position="151"/>
    </location>
</feature>
<evidence type="ECO:0000313" key="3">
    <source>
        <dbReference type="EMBL" id="AXI78140.1"/>
    </source>
</evidence>
<keyword evidence="2" id="KW-0472">Membrane</keyword>
<dbReference type="OrthoDB" id="3763497at2"/>
<accession>A0A345SWN5</accession>
<name>A0A345SWN5_9ACTN</name>
<sequence length="375" mass="38025">MNQRRPNSRELNPEDLFRPEPDPSPYQQSGGGYGYPGPGGGPQDGSWGAPAQPGGPDGSAAHYPPPYPEAAPAPGGQDAAATQYLPPYPTTPAPGGPDQAAATQYLPPYPPGDPAAMQQQPPGFGAAPSQPPAPVPPYGGRQLRDEPEQRSSRRSSRPSAKAIAGVVVGACALVGILGGALFSGGGDGDKTPAAASTPATGATGSQQPESGAPAAPPAASDRVDPEMKAQAQALAGLMGTASNSRGSVVAAVGAIRGCQDLGNARQKLVEAAGQRRQLVTNLEGLKVDKLPDGARLADRLRAAWQASAKADEEYAAWAGDSGKSCRRHHRPANGGHLSGGDAASGVATAAKKQASDLWNPIARRTGLPTRSYSDL</sequence>
<reference evidence="4" key="1">
    <citation type="submission" date="2018-07" db="EMBL/GenBank/DDBJ databases">
        <title>Streptacidiphilus bronchialis DSM 106435 chromosome.</title>
        <authorList>
            <person name="Batra D."/>
            <person name="Gulvik C.A."/>
        </authorList>
    </citation>
    <scope>NUCLEOTIDE SEQUENCE [LARGE SCALE GENOMIC DNA]</scope>
    <source>
        <strain evidence="4">DSM 106435</strain>
    </source>
</reference>
<keyword evidence="4" id="KW-1185">Reference proteome</keyword>
<organism evidence="3 4">
    <name type="scientific">Peterkaempfera bronchialis</name>
    <dbReference type="NCBI Taxonomy" id="2126346"/>
    <lineage>
        <taxon>Bacteria</taxon>
        <taxon>Bacillati</taxon>
        <taxon>Actinomycetota</taxon>
        <taxon>Actinomycetes</taxon>
        <taxon>Kitasatosporales</taxon>
        <taxon>Streptomycetaceae</taxon>
        <taxon>Peterkaempfera</taxon>
    </lineage>
</organism>
<dbReference type="KEGG" id="stri:C7M71_012490"/>
<evidence type="ECO:0000256" key="1">
    <source>
        <dbReference type="SAM" id="MobiDB-lite"/>
    </source>
</evidence>
<dbReference type="RefSeq" id="WP_114914341.1">
    <property type="nucleotide sequence ID" value="NZ_CP031264.1"/>
</dbReference>
<gene>
    <name evidence="3" type="ORF">C7M71_012490</name>
</gene>
<feature type="compositionally biased region" description="Pro residues" evidence="1">
    <location>
        <begin position="86"/>
        <end position="95"/>
    </location>
</feature>
<feature type="region of interest" description="Disordered" evidence="1">
    <location>
        <begin position="189"/>
        <end position="225"/>
    </location>
</feature>
<dbReference type="EMBL" id="CP031264">
    <property type="protein sequence ID" value="AXI78140.1"/>
    <property type="molecule type" value="Genomic_DNA"/>
</dbReference>
<keyword evidence="2" id="KW-1133">Transmembrane helix</keyword>
<feature type="transmembrane region" description="Helical" evidence="2">
    <location>
        <begin position="162"/>
        <end position="182"/>
    </location>
</feature>
<feature type="region of interest" description="Disordered" evidence="1">
    <location>
        <begin position="1"/>
        <end position="161"/>
    </location>
</feature>
<feature type="compositionally biased region" description="Low complexity" evidence="1">
    <location>
        <begin position="72"/>
        <end position="85"/>
    </location>
</feature>
<dbReference type="AlphaFoldDB" id="A0A345SWN5"/>
<keyword evidence="2" id="KW-0812">Transmembrane</keyword>